<dbReference type="GO" id="GO:0000155">
    <property type="term" value="F:phosphorelay sensor kinase activity"/>
    <property type="evidence" value="ECO:0007669"/>
    <property type="project" value="InterPro"/>
</dbReference>
<evidence type="ECO:0000256" key="9">
    <source>
        <dbReference type="ARBA" id="ARBA00022692"/>
    </source>
</evidence>
<dbReference type="Pfam" id="PF00512">
    <property type="entry name" value="HisKA"/>
    <property type="match status" value="1"/>
</dbReference>
<dbReference type="Proteomes" id="UP001178354">
    <property type="component" value="Unassembled WGS sequence"/>
</dbReference>
<dbReference type="InterPro" id="IPR005467">
    <property type="entry name" value="His_kinase_dom"/>
</dbReference>
<evidence type="ECO:0000256" key="10">
    <source>
        <dbReference type="ARBA" id="ARBA00022741"/>
    </source>
</evidence>
<dbReference type="Gene3D" id="3.30.70.270">
    <property type="match status" value="1"/>
</dbReference>
<keyword evidence="8" id="KW-0808">Transferase</keyword>
<dbReference type="SMART" id="SM00052">
    <property type="entry name" value="EAL"/>
    <property type="match status" value="1"/>
</dbReference>
<organism evidence="26 27">
    <name type="scientific">Porticoccus litoralis</name>
    <dbReference type="NCBI Taxonomy" id="434086"/>
    <lineage>
        <taxon>Bacteria</taxon>
        <taxon>Pseudomonadati</taxon>
        <taxon>Pseudomonadota</taxon>
        <taxon>Gammaproteobacteria</taxon>
        <taxon>Cellvibrionales</taxon>
        <taxon>Porticoccaceae</taxon>
        <taxon>Porticoccus</taxon>
    </lineage>
</organism>
<feature type="domain" description="Histidine kinase" evidence="20">
    <location>
        <begin position="258"/>
        <end position="482"/>
    </location>
</feature>
<feature type="domain" description="HPt" evidence="25">
    <location>
        <begin position="810"/>
        <end position="903"/>
    </location>
</feature>
<reference evidence="26" key="1">
    <citation type="journal article" date="2010" name="Int. J. Syst. Evol. Microbiol.">
        <title>Porticoccus litoralis gen. nov., sp. nov., a gammaproteobacterium isolated from the Yellow Sea.</title>
        <authorList>
            <person name="Oh H.M."/>
            <person name="Kim H."/>
            <person name="Kim K.M."/>
            <person name="Min G.S."/>
            <person name="Cho J.C."/>
        </authorList>
    </citation>
    <scope>NUCLEOTIDE SEQUENCE</scope>
    <source>
        <strain evidence="26">DSM 25064</strain>
    </source>
</reference>
<feature type="modified residue" description="4-aspartylphosphate" evidence="18">
    <location>
        <position position="696"/>
    </location>
</feature>
<evidence type="ECO:0000259" key="21">
    <source>
        <dbReference type="PROSITE" id="PS50110"/>
    </source>
</evidence>
<evidence type="ECO:0000256" key="18">
    <source>
        <dbReference type="PROSITE-ProRule" id="PRU00169"/>
    </source>
</evidence>
<protein>
    <submittedName>
        <fullName evidence="26">EAL domain-containing protein</fullName>
    </submittedName>
</protein>
<evidence type="ECO:0000256" key="4">
    <source>
        <dbReference type="ARBA" id="ARBA00022475"/>
    </source>
</evidence>
<dbReference type="SUPFAM" id="SSF55073">
    <property type="entry name" value="Nucleotide cyclase"/>
    <property type="match status" value="1"/>
</dbReference>
<dbReference type="CDD" id="cd06225">
    <property type="entry name" value="HAMP"/>
    <property type="match status" value="1"/>
</dbReference>
<dbReference type="PROSITE" id="PS50109">
    <property type="entry name" value="HIS_KIN"/>
    <property type="match status" value="1"/>
</dbReference>
<dbReference type="Gene3D" id="3.40.50.2300">
    <property type="match status" value="3"/>
</dbReference>
<dbReference type="Gene3D" id="1.20.120.160">
    <property type="entry name" value="HPT domain"/>
    <property type="match status" value="1"/>
</dbReference>
<evidence type="ECO:0000256" key="3">
    <source>
        <dbReference type="ARBA" id="ARBA00004429"/>
    </source>
</evidence>
<dbReference type="Gene3D" id="1.10.287.130">
    <property type="match status" value="1"/>
</dbReference>
<keyword evidence="9 19" id="KW-0812">Transmembrane</keyword>
<dbReference type="CDD" id="cd01948">
    <property type="entry name" value="EAL"/>
    <property type="match status" value="1"/>
</dbReference>
<keyword evidence="12" id="KW-0067">ATP-binding</keyword>
<dbReference type="FunFam" id="3.30.70.270:FF:000001">
    <property type="entry name" value="Diguanylate cyclase domain protein"/>
    <property type="match status" value="1"/>
</dbReference>
<evidence type="ECO:0000313" key="27">
    <source>
        <dbReference type="Proteomes" id="UP001178354"/>
    </source>
</evidence>
<feature type="modified residue" description="4-aspartylphosphate" evidence="18">
    <location>
        <position position="968"/>
    </location>
</feature>
<evidence type="ECO:0000256" key="15">
    <source>
        <dbReference type="ARBA" id="ARBA00023136"/>
    </source>
</evidence>
<keyword evidence="7" id="KW-0973">c-di-GMP</keyword>
<dbReference type="InterPro" id="IPR001789">
    <property type="entry name" value="Sig_transdc_resp-reg_receiver"/>
</dbReference>
<dbReference type="PROSITE" id="PS50883">
    <property type="entry name" value="EAL"/>
    <property type="match status" value="1"/>
</dbReference>
<feature type="modified residue" description="4-aspartylphosphate" evidence="18">
    <location>
        <position position="556"/>
    </location>
</feature>
<feature type="domain" description="Response regulatory" evidence="21">
    <location>
        <begin position="502"/>
        <end position="620"/>
    </location>
</feature>
<dbReference type="GO" id="GO:0005886">
    <property type="term" value="C:plasma membrane"/>
    <property type="evidence" value="ECO:0007669"/>
    <property type="project" value="UniProtKB-SubCell"/>
</dbReference>
<dbReference type="InterPro" id="IPR036097">
    <property type="entry name" value="HisK_dim/P_sf"/>
</dbReference>
<dbReference type="NCBIfam" id="TIGR00254">
    <property type="entry name" value="GGDEF"/>
    <property type="match status" value="1"/>
</dbReference>
<keyword evidence="13 19" id="KW-1133">Transmembrane helix</keyword>
<dbReference type="PANTHER" id="PTHR45339">
    <property type="entry name" value="HYBRID SIGNAL TRANSDUCTION HISTIDINE KINASE J"/>
    <property type="match status" value="1"/>
</dbReference>
<feature type="domain" description="EAL" evidence="22">
    <location>
        <begin position="1219"/>
        <end position="1472"/>
    </location>
</feature>
<dbReference type="PROSITE" id="PS50110">
    <property type="entry name" value="RESPONSE_REGULATORY"/>
    <property type="match status" value="3"/>
</dbReference>
<dbReference type="Pfam" id="PF00563">
    <property type="entry name" value="EAL"/>
    <property type="match status" value="1"/>
</dbReference>
<evidence type="ECO:0000256" key="8">
    <source>
        <dbReference type="ARBA" id="ARBA00022679"/>
    </source>
</evidence>
<name>A0AAW8AXQ0_9GAMM</name>
<evidence type="ECO:0000256" key="11">
    <source>
        <dbReference type="ARBA" id="ARBA00022777"/>
    </source>
</evidence>
<comment type="caution">
    <text evidence="26">The sequence shown here is derived from an EMBL/GenBank/DDBJ whole genome shotgun (WGS) entry which is preliminary data.</text>
</comment>
<dbReference type="GO" id="GO:0071732">
    <property type="term" value="P:cellular response to nitric oxide"/>
    <property type="evidence" value="ECO:0007669"/>
    <property type="project" value="UniProtKB-ARBA"/>
</dbReference>
<dbReference type="EMBL" id="JAUUUU010000001">
    <property type="protein sequence ID" value="MDP1519750.1"/>
    <property type="molecule type" value="Genomic_DNA"/>
</dbReference>
<dbReference type="PRINTS" id="PR00344">
    <property type="entry name" value="BCTRLSENSOR"/>
</dbReference>
<dbReference type="Pfam" id="PF00072">
    <property type="entry name" value="Response_reg"/>
    <property type="match status" value="2"/>
</dbReference>
<dbReference type="InterPro" id="IPR008207">
    <property type="entry name" value="Sig_transdc_His_kin_Hpt_dom"/>
</dbReference>
<dbReference type="CDD" id="cd16922">
    <property type="entry name" value="HATPase_EvgS-ArcB-TorS-like"/>
    <property type="match status" value="1"/>
</dbReference>
<dbReference type="GO" id="GO:0071111">
    <property type="term" value="F:cyclic-guanylate-specific phosphodiesterase activity"/>
    <property type="evidence" value="ECO:0007669"/>
    <property type="project" value="UniProtKB-EC"/>
</dbReference>
<dbReference type="SMART" id="SM00387">
    <property type="entry name" value="HATPase_c"/>
    <property type="match status" value="1"/>
</dbReference>
<evidence type="ECO:0000259" key="20">
    <source>
        <dbReference type="PROSITE" id="PS50109"/>
    </source>
</evidence>
<dbReference type="RefSeq" id="WP_305169259.1">
    <property type="nucleotide sequence ID" value="NZ_JAUUUU010000001.1"/>
</dbReference>
<dbReference type="SUPFAM" id="SSF47226">
    <property type="entry name" value="Histidine-containing phosphotransfer domain, HPT domain"/>
    <property type="match status" value="1"/>
</dbReference>
<feature type="modified residue" description="Phosphohistidine" evidence="17">
    <location>
        <position position="849"/>
    </location>
</feature>
<comment type="catalytic activity">
    <reaction evidence="16">
        <text>3',3'-c-di-GMP + H2O = 5'-phosphoguanylyl(3'-&gt;5')guanosine + H(+)</text>
        <dbReference type="Rhea" id="RHEA:24902"/>
        <dbReference type="ChEBI" id="CHEBI:15377"/>
        <dbReference type="ChEBI" id="CHEBI:15378"/>
        <dbReference type="ChEBI" id="CHEBI:58754"/>
        <dbReference type="ChEBI" id="CHEBI:58805"/>
        <dbReference type="EC" id="3.1.4.52"/>
    </reaction>
    <physiologicalReaction direction="left-to-right" evidence="16">
        <dbReference type="Rhea" id="RHEA:24903"/>
    </physiologicalReaction>
</comment>
<dbReference type="SMART" id="SM00073">
    <property type="entry name" value="HPT"/>
    <property type="match status" value="1"/>
</dbReference>
<comment type="cofactor">
    <cofactor evidence="2">
        <name>Mg(2+)</name>
        <dbReference type="ChEBI" id="CHEBI:18420"/>
    </cofactor>
</comment>
<dbReference type="InterPro" id="IPR011006">
    <property type="entry name" value="CheY-like_superfamily"/>
</dbReference>
<dbReference type="CDD" id="cd01949">
    <property type="entry name" value="GGDEF"/>
    <property type="match status" value="1"/>
</dbReference>
<evidence type="ECO:0000256" key="17">
    <source>
        <dbReference type="PROSITE-ProRule" id="PRU00110"/>
    </source>
</evidence>
<dbReference type="InterPro" id="IPR003661">
    <property type="entry name" value="HisK_dim/P_dom"/>
</dbReference>
<keyword evidence="15 19" id="KW-0472">Membrane</keyword>
<keyword evidence="4" id="KW-1003">Cell membrane</keyword>
<dbReference type="InterPro" id="IPR035919">
    <property type="entry name" value="EAL_sf"/>
</dbReference>
<evidence type="ECO:0000256" key="2">
    <source>
        <dbReference type="ARBA" id="ARBA00001946"/>
    </source>
</evidence>
<dbReference type="SUPFAM" id="SSF47384">
    <property type="entry name" value="Homodimeric domain of signal transducing histidine kinase"/>
    <property type="match status" value="1"/>
</dbReference>
<feature type="domain" description="GGDEF" evidence="24">
    <location>
        <begin position="1078"/>
        <end position="1210"/>
    </location>
</feature>
<evidence type="ECO:0000256" key="14">
    <source>
        <dbReference type="ARBA" id="ARBA00023012"/>
    </source>
</evidence>
<keyword evidence="14" id="KW-0902">Two-component regulatory system</keyword>
<feature type="domain" description="Response regulatory" evidence="21">
    <location>
        <begin position="647"/>
        <end position="767"/>
    </location>
</feature>
<dbReference type="PANTHER" id="PTHR45339:SF1">
    <property type="entry name" value="HYBRID SIGNAL TRANSDUCTION HISTIDINE KINASE J"/>
    <property type="match status" value="1"/>
</dbReference>
<dbReference type="PROSITE" id="PS50894">
    <property type="entry name" value="HPT"/>
    <property type="match status" value="1"/>
</dbReference>
<evidence type="ECO:0000313" key="26">
    <source>
        <dbReference type="EMBL" id="MDP1519750.1"/>
    </source>
</evidence>
<dbReference type="Gene3D" id="6.10.340.10">
    <property type="match status" value="1"/>
</dbReference>
<dbReference type="InterPro" id="IPR019247">
    <property type="entry name" value="Histidine_kinase_BarA_N"/>
</dbReference>
<dbReference type="PROSITE" id="PS50885">
    <property type="entry name" value="HAMP"/>
    <property type="match status" value="1"/>
</dbReference>
<dbReference type="InterPro" id="IPR001633">
    <property type="entry name" value="EAL_dom"/>
</dbReference>
<evidence type="ECO:0000259" key="23">
    <source>
        <dbReference type="PROSITE" id="PS50885"/>
    </source>
</evidence>
<dbReference type="InterPro" id="IPR029787">
    <property type="entry name" value="Nucleotide_cyclase"/>
</dbReference>
<evidence type="ECO:0000256" key="16">
    <source>
        <dbReference type="ARBA" id="ARBA00051114"/>
    </source>
</evidence>
<comment type="subcellular location">
    <subcellularLocation>
        <location evidence="3">Cell inner membrane</location>
        <topology evidence="3">Multi-pass membrane protein</topology>
    </subcellularLocation>
</comment>
<dbReference type="PROSITE" id="PS50887">
    <property type="entry name" value="GGDEF"/>
    <property type="match status" value="1"/>
</dbReference>
<dbReference type="InterPro" id="IPR036890">
    <property type="entry name" value="HATPase_C_sf"/>
</dbReference>
<gene>
    <name evidence="26" type="ORF">Q8A57_02070</name>
</gene>
<feature type="domain" description="HAMP" evidence="23">
    <location>
        <begin position="184"/>
        <end position="236"/>
    </location>
</feature>
<keyword evidence="10" id="KW-0547">Nucleotide-binding</keyword>
<dbReference type="Gene3D" id="3.20.20.450">
    <property type="entry name" value="EAL domain"/>
    <property type="match status" value="1"/>
</dbReference>
<evidence type="ECO:0000256" key="12">
    <source>
        <dbReference type="ARBA" id="ARBA00022840"/>
    </source>
</evidence>
<dbReference type="Pfam" id="PF00672">
    <property type="entry name" value="HAMP"/>
    <property type="match status" value="1"/>
</dbReference>
<evidence type="ECO:0000256" key="13">
    <source>
        <dbReference type="ARBA" id="ARBA00022989"/>
    </source>
</evidence>
<sequence length="1475" mass="163892">MLIFVVGVLFMALITSLAVSNISSQIFRDRQVEQGLQVAGSLAKQGELALLYQSRDSAKELVDNALNFPGVKSVAVLTETGKVLYSSNDELSPIARRPDDVSLVLEDSDMWLFSAPVMAGESQDNIWAEFDSPPGDGEELLGYILLQIGKDASILMEQSILRSNLLISLVIAVILLLMLLGISRRLTNPLEKLASSMKRAENGDSVIRADLGGPADIAEMQHAFNSMMEALENRQQELMRAMSAALESARIKGEFAANVTHELRTPMNAVLGMLDLLMTMGLSPKQQEYVETAKLSGEGLLELIDEILTFSEIDSNNLTIKKEDCSLHELLDEVISLLANQALKKKIDVGYLIEEGVPRYIHGDSSRIRQVIINLVGNAIKFTDIGEVSIYVSCLDDPCSPEEGQMLQVEVRDTGIGITEESQQKIFDAFTQVDSSSTKKYEGTGLGLAISKQIVELMGGSIRVESETGKGSSFLFSLPTGVVENLKKVAPPVKTNDYQGKRALLIDNSAIVGAYGSQQIEKIGVSCEFIDSAVDALEHIRQLSRQSKSLDVLLIDEDMPGLRAPDFLRLVRDEASVKNCVFTVFNNPWDKESPEKIEGVAYLSKPLRANDLKSCFAQYLLGNPDAAKEYKRMEPHTIEKLYANPRQVLVVDDNRANQQVAIGMLERMGCECQLADNGKAAVEAIVRKNFDLILMDCYMPVMNGYDATKQIRMYEGGRYDGNGVPIVAMTANNTQKEAERCSASGMDDFLSKPLRINELKKMLLKWVPADQGEVLGGHGDDAVDFKETTQLNIPGDGFDPLVIEELKGSVGEVLVSMIEAFLEDTPVYLQSLQHAILDGDAKKVRELAHTVKGSASNFGAKRVADLSKILEEKGAIDDLVDAENLHKQLKEAYASLSKELQDYIVGSDSEAHLKGNTYSILVVDDDRSMRLALKNVFKTEDYVIEEASNGEEAVALCQRHMPDLVLMDAMMPEVDGFAACERIRQLPNGADTPVLMVTALEDENSIVKAFASGATDYIPKPIHFSVLKQRVSRLIQANKVEKHVKQLAYHDPLTGLPNRTQLMQQLRLMLNRAQLEEKQLAILFLDLDRFKMINDTLGHDAGDLLLKAVSERIRRCVRSQDFIARLGGDEFTVILEGVTDLETVSKIAGKICDALSQPFVFLQQKMFVTASIGISVFPQDGQDGSSLMKHADSAMFRAKEERNNYCFYVEGMEDEIARRMEIERELRNAIQNEELVLYYQPKIDLKNGELMGAEALIRWHHPRHGFVSPDMFIPMAEESGLINQVSDWVLHSACKQLKQWQQSGHKLQVAVNLSGKDVQQNDFKEKMQRVVEEYQIAPKTLELEITEGTLMENPSELEDELNALRAMGLTLAIDDFGSGFSSLNYLKRLPVDVLKIDRMFIRDMEKNENDKAIVAGIVALATSIGLKTVAEGVENEEQYRILQQLGCDSCQGFYFSKPLPLSEFQNKYFEETVVQ</sequence>
<evidence type="ECO:0000259" key="24">
    <source>
        <dbReference type="PROSITE" id="PS50887"/>
    </source>
</evidence>
<dbReference type="CDD" id="cd00088">
    <property type="entry name" value="HPT"/>
    <property type="match status" value="1"/>
</dbReference>
<feature type="transmembrane region" description="Helical" evidence="19">
    <location>
        <begin position="165"/>
        <end position="182"/>
    </location>
</feature>
<evidence type="ECO:0000259" key="22">
    <source>
        <dbReference type="PROSITE" id="PS50883"/>
    </source>
</evidence>
<dbReference type="SUPFAM" id="SSF141868">
    <property type="entry name" value="EAL domain-like"/>
    <property type="match status" value="1"/>
</dbReference>
<dbReference type="SMART" id="SM00304">
    <property type="entry name" value="HAMP"/>
    <property type="match status" value="1"/>
</dbReference>
<dbReference type="Pfam" id="PF00990">
    <property type="entry name" value="GGDEF"/>
    <property type="match status" value="1"/>
</dbReference>
<dbReference type="SUPFAM" id="SSF158472">
    <property type="entry name" value="HAMP domain-like"/>
    <property type="match status" value="1"/>
</dbReference>
<evidence type="ECO:0000256" key="7">
    <source>
        <dbReference type="ARBA" id="ARBA00022636"/>
    </source>
</evidence>
<keyword evidence="11" id="KW-0418">Kinase</keyword>
<dbReference type="Pfam" id="PF09984">
    <property type="entry name" value="sCache_4"/>
    <property type="match status" value="1"/>
</dbReference>
<keyword evidence="5" id="KW-0997">Cell inner membrane</keyword>
<keyword evidence="27" id="KW-1185">Reference proteome</keyword>
<dbReference type="CDD" id="cd17574">
    <property type="entry name" value="REC_OmpR"/>
    <property type="match status" value="1"/>
</dbReference>
<accession>A0AAW8AXQ0</accession>
<dbReference type="InterPro" id="IPR036641">
    <property type="entry name" value="HPT_dom_sf"/>
</dbReference>
<keyword evidence="6 18" id="KW-0597">Phosphoprotein</keyword>
<evidence type="ECO:0000256" key="19">
    <source>
        <dbReference type="SAM" id="Phobius"/>
    </source>
</evidence>
<dbReference type="Pfam" id="PF01627">
    <property type="entry name" value="Hpt"/>
    <property type="match status" value="1"/>
</dbReference>
<dbReference type="SMART" id="SM00448">
    <property type="entry name" value="REC"/>
    <property type="match status" value="3"/>
</dbReference>
<dbReference type="SUPFAM" id="SSF55874">
    <property type="entry name" value="ATPase domain of HSP90 chaperone/DNA topoisomerase II/histidine kinase"/>
    <property type="match status" value="1"/>
</dbReference>
<dbReference type="CDD" id="cd17546">
    <property type="entry name" value="REC_hyHK_CKI1_RcsC-like"/>
    <property type="match status" value="1"/>
</dbReference>
<dbReference type="InterPro" id="IPR003594">
    <property type="entry name" value="HATPase_dom"/>
</dbReference>
<dbReference type="InterPro" id="IPR000160">
    <property type="entry name" value="GGDEF_dom"/>
</dbReference>
<dbReference type="CDD" id="cd00082">
    <property type="entry name" value="HisKA"/>
    <property type="match status" value="1"/>
</dbReference>
<evidence type="ECO:0000256" key="5">
    <source>
        <dbReference type="ARBA" id="ARBA00022519"/>
    </source>
</evidence>
<evidence type="ECO:0000256" key="6">
    <source>
        <dbReference type="ARBA" id="ARBA00022553"/>
    </source>
</evidence>
<dbReference type="FunFam" id="3.20.20.450:FF:000001">
    <property type="entry name" value="Cyclic di-GMP phosphodiesterase yahA"/>
    <property type="match status" value="1"/>
</dbReference>
<dbReference type="Gene3D" id="3.30.565.10">
    <property type="entry name" value="Histidine kinase-like ATPase, C-terminal domain"/>
    <property type="match status" value="1"/>
</dbReference>
<proteinExistence type="predicted"/>
<evidence type="ECO:0000256" key="1">
    <source>
        <dbReference type="ARBA" id="ARBA00000085"/>
    </source>
</evidence>
<reference evidence="26" key="2">
    <citation type="submission" date="2023-08" db="EMBL/GenBank/DDBJ databases">
        <authorList>
            <person name="Luo J."/>
        </authorList>
    </citation>
    <scope>NUCLEOTIDE SEQUENCE</scope>
    <source>
        <strain evidence="26">DSM 25064</strain>
    </source>
</reference>
<dbReference type="SMART" id="SM00388">
    <property type="entry name" value="HisKA"/>
    <property type="match status" value="1"/>
</dbReference>
<dbReference type="Pfam" id="PF02518">
    <property type="entry name" value="HATPase_c"/>
    <property type="match status" value="1"/>
</dbReference>
<dbReference type="FunFam" id="3.30.565.10:FF:000010">
    <property type="entry name" value="Sensor histidine kinase RcsC"/>
    <property type="match status" value="1"/>
</dbReference>
<dbReference type="InterPro" id="IPR003660">
    <property type="entry name" value="HAMP_dom"/>
</dbReference>
<dbReference type="InterPro" id="IPR043128">
    <property type="entry name" value="Rev_trsase/Diguanyl_cyclase"/>
</dbReference>
<comment type="catalytic activity">
    <reaction evidence="1">
        <text>ATP + protein L-histidine = ADP + protein N-phospho-L-histidine.</text>
        <dbReference type="EC" id="2.7.13.3"/>
    </reaction>
</comment>
<dbReference type="GO" id="GO:0005524">
    <property type="term" value="F:ATP binding"/>
    <property type="evidence" value="ECO:0007669"/>
    <property type="project" value="UniProtKB-KW"/>
</dbReference>
<dbReference type="InterPro" id="IPR004358">
    <property type="entry name" value="Sig_transdc_His_kin-like_C"/>
</dbReference>
<dbReference type="SMART" id="SM00267">
    <property type="entry name" value="GGDEF"/>
    <property type="match status" value="1"/>
</dbReference>
<feature type="domain" description="Response regulatory" evidence="21">
    <location>
        <begin position="919"/>
        <end position="1035"/>
    </location>
</feature>
<evidence type="ECO:0000259" key="25">
    <source>
        <dbReference type="PROSITE" id="PS50894"/>
    </source>
</evidence>
<dbReference type="SUPFAM" id="SSF52172">
    <property type="entry name" value="CheY-like"/>
    <property type="match status" value="3"/>
</dbReference>